<gene>
    <name evidence="11" type="ORF">BDY21DRAFT_44118</name>
</gene>
<dbReference type="GO" id="GO:0000049">
    <property type="term" value="F:tRNA binding"/>
    <property type="evidence" value="ECO:0007669"/>
    <property type="project" value="TreeGrafter"/>
</dbReference>
<feature type="region of interest" description="Disordered" evidence="9">
    <location>
        <begin position="399"/>
        <end position="419"/>
    </location>
</feature>
<dbReference type="GO" id="GO:0052905">
    <property type="term" value="F:tRNA (guanosine(9)-N1)-methyltransferase activity"/>
    <property type="evidence" value="ECO:0007669"/>
    <property type="project" value="UniProtKB-EC"/>
</dbReference>
<reference evidence="11" key="1">
    <citation type="journal article" date="2020" name="Stud. Mycol.">
        <title>101 Dothideomycetes genomes: a test case for predicting lifestyles and emergence of pathogens.</title>
        <authorList>
            <person name="Haridas S."/>
            <person name="Albert R."/>
            <person name="Binder M."/>
            <person name="Bloem J."/>
            <person name="Labutti K."/>
            <person name="Salamov A."/>
            <person name="Andreopoulos B."/>
            <person name="Baker S."/>
            <person name="Barry K."/>
            <person name="Bills G."/>
            <person name="Bluhm B."/>
            <person name="Cannon C."/>
            <person name="Castanera R."/>
            <person name="Culley D."/>
            <person name="Daum C."/>
            <person name="Ezra D."/>
            <person name="Gonzalez J."/>
            <person name="Henrissat B."/>
            <person name="Kuo A."/>
            <person name="Liang C."/>
            <person name="Lipzen A."/>
            <person name="Lutzoni F."/>
            <person name="Magnuson J."/>
            <person name="Mondo S."/>
            <person name="Nolan M."/>
            <person name="Ohm R."/>
            <person name="Pangilinan J."/>
            <person name="Park H.-J."/>
            <person name="Ramirez L."/>
            <person name="Alfaro M."/>
            <person name="Sun H."/>
            <person name="Tritt A."/>
            <person name="Yoshinaga Y."/>
            <person name="Zwiers L.-H."/>
            <person name="Turgeon B."/>
            <person name="Goodwin S."/>
            <person name="Spatafora J."/>
            <person name="Crous P."/>
            <person name="Grigoriev I."/>
        </authorList>
    </citation>
    <scope>NUCLEOTIDE SEQUENCE</scope>
    <source>
        <strain evidence="11">ATCC 16933</strain>
    </source>
</reference>
<dbReference type="EC" id="2.1.1.221" evidence="1"/>
<dbReference type="Gene3D" id="3.40.1280.30">
    <property type="match status" value="1"/>
</dbReference>
<dbReference type="InterPro" id="IPR028564">
    <property type="entry name" value="MT_TRM10-typ"/>
</dbReference>
<dbReference type="EMBL" id="MU001682">
    <property type="protein sequence ID" value="KAF2456817.1"/>
    <property type="molecule type" value="Genomic_DNA"/>
</dbReference>
<keyword evidence="3 11" id="KW-0489">Methyltransferase</keyword>
<keyword evidence="12" id="KW-1185">Reference proteome</keyword>
<dbReference type="CDD" id="cd18089">
    <property type="entry name" value="SPOUT_Trm10-like"/>
    <property type="match status" value="1"/>
</dbReference>
<organism evidence="11 12">
    <name type="scientific">Lineolata rhizophorae</name>
    <dbReference type="NCBI Taxonomy" id="578093"/>
    <lineage>
        <taxon>Eukaryota</taxon>
        <taxon>Fungi</taxon>
        <taxon>Dikarya</taxon>
        <taxon>Ascomycota</taxon>
        <taxon>Pezizomycotina</taxon>
        <taxon>Dothideomycetes</taxon>
        <taxon>Dothideomycetes incertae sedis</taxon>
        <taxon>Lineolatales</taxon>
        <taxon>Lineolataceae</taxon>
        <taxon>Lineolata</taxon>
    </lineage>
</organism>
<feature type="compositionally biased region" description="Basic and acidic residues" evidence="9">
    <location>
        <begin position="399"/>
        <end position="411"/>
    </location>
</feature>
<dbReference type="Proteomes" id="UP000799766">
    <property type="component" value="Unassembled WGS sequence"/>
</dbReference>
<keyword evidence="4 11" id="KW-0808">Transferase</keyword>
<dbReference type="PROSITE" id="PS51675">
    <property type="entry name" value="SAM_MT_TRM10"/>
    <property type="match status" value="1"/>
</dbReference>
<evidence type="ECO:0000256" key="5">
    <source>
        <dbReference type="ARBA" id="ARBA00022691"/>
    </source>
</evidence>
<dbReference type="GO" id="GO:0002939">
    <property type="term" value="P:tRNA N1-guanine methylation"/>
    <property type="evidence" value="ECO:0007669"/>
    <property type="project" value="TreeGrafter"/>
</dbReference>
<evidence type="ECO:0000256" key="4">
    <source>
        <dbReference type="ARBA" id="ARBA00022679"/>
    </source>
</evidence>
<accession>A0A6A6NZ76</accession>
<feature type="compositionally biased region" description="Basic residues" evidence="9">
    <location>
        <begin position="113"/>
        <end position="125"/>
    </location>
</feature>
<dbReference type="PANTHER" id="PTHR13563">
    <property type="entry name" value="TRNA (GUANINE-9-) METHYLTRANSFERASE"/>
    <property type="match status" value="1"/>
</dbReference>
<dbReference type="InterPro" id="IPR007356">
    <property type="entry name" value="tRNA_m1G_MeTrfase_euk"/>
</dbReference>
<evidence type="ECO:0000256" key="2">
    <source>
        <dbReference type="ARBA" id="ARBA00020451"/>
    </source>
</evidence>
<feature type="region of interest" description="Disordered" evidence="9">
    <location>
        <begin position="1"/>
        <end position="158"/>
    </location>
</feature>
<feature type="domain" description="SAM-dependent MTase TRM10-type" evidence="10">
    <location>
        <begin position="151"/>
        <end position="376"/>
    </location>
</feature>
<dbReference type="GO" id="GO:0005634">
    <property type="term" value="C:nucleus"/>
    <property type="evidence" value="ECO:0007669"/>
    <property type="project" value="TreeGrafter"/>
</dbReference>
<feature type="compositionally biased region" description="Basic and acidic residues" evidence="9">
    <location>
        <begin position="99"/>
        <end position="112"/>
    </location>
</feature>
<sequence length="419" mass="47017">MDEEERPSKIQKLDHTLVSTKRDQEMANSNGESGTLDFSVGTDGSNPVRELKKTSLPIELNSTGPEEQQQQQLGGCASDDTPSTEQRPAMSKSRRKKLLRQERWEAGREDRKALRRRKTKERRERKRAEKAERANEEDAYTNEVGETQAAKHQPNPPQNVQVPITFLFDCSFDDLMGDKEMKSLALQLTRSYSDNRHARFKAHLAISSFGGKLKERFDTVLAKQHQSWKGIGFYAEDFEAVTKKTDGWMRQKPNGGTLLGALRKSQTQHEESNDLGDGEVVYLTSDSDAVLEELKPYSTYIIGGLVDKNRHKGLCYRRAMEKGVKTAKLPIGEFLEMNSRSVLAINHVSEIMLKWLDLGDWGQAFMEVIPRRKGGVLKNNSYDADDGLNDEFVAGGEDLKAADGESEDAGKCAELASDA</sequence>
<evidence type="ECO:0000256" key="1">
    <source>
        <dbReference type="ARBA" id="ARBA00012797"/>
    </source>
</evidence>
<keyword evidence="5" id="KW-0949">S-adenosyl-L-methionine</keyword>
<evidence type="ECO:0000256" key="9">
    <source>
        <dbReference type="SAM" id="MobiDB-lite"/>
    </source>
</evidence>
<evidence type="ECO:0000256" key="8">
    <source>
        <dbReference type="ARBA" id="ARBA00048434"/>
    </source>
</evidence>
<comment type="catalytic activity">
    <reaction evidence="8">
        <text>guanosine(9) in tRNA + S-adenosyl-L-methionine = N(1)-methylguanosine(9) in tRNA + S-adenosyl-L-homocysteine + H(+)</text>
        <dbReference type="Rhea" id="RHEA:43156"/>
        <dbReference type="Rhea" id="RHEA-COMP:10367"/>
        <dbReference type="Rhea" id="RHEA-COMP:10368"/>
        <dbReference type="ChEBI" id="CHEBI:15378"/>
        <dbReference type="ChEBI" id="CHEBI:57856"/>
        <dbReference type="ChEBI" id="CHEBI:59789"/>
        <dbReference type="ChEBI" id="CHEBI:73542"/>
        <dbReference type="ChEBI" id="CHEBI:74269"/>
        <dbReference type="EC" id="2.1.1.221"/>
    </reaction>
</comment>
<name>A0A6A6NZ76_9PEZI</name>
<protein>
    <recommendedName>
        <fullName evidence="2">tRNA (guanine(9)-N1)-methyltransferase</fullName>
        <ecNumber evidence="1">2.1.1.221</ecNumber>
    </recommendedName>
    <alternativeName>
        <fullName evidence="7">tRNA methyltransferase 10</fullName>
    </alternativeName>
    <alternativeName>
        <fullName evidence="6">tRNA(m1G9)-methyltransferase</fullName>
    </alternativeName>
</protein>
<proteinExistence type="predicted"/>
<evidence type="ECO:0000313" key="12">
    <source>
        <dbReference type="Proteomes" id="UP000799766"/>
    </source>
</evidence>
<feature type="compositionally biased region" description="Basic and acidic residues" evidence="9">
    <location>
        <begin position="126"/>
        <end position="136"/>
    </location>
</feature>
<feature type="compositionally biased region" description="Basic and acidic residues" evidence="9">
    <location>
        <begin position="1"/>
        <end position="25"/>
    </location>
</feature>
<dbReference type="PANTHER" id="PTHR13563:SF13">
    <property type="entry name" value="TRNA METHYLTRANSFERASE 10 HOMOLOG A"/>
    <property type="match status" value="1"/>
</dbReference>
<evidence type="ECO:0000259" key="10">
    <source>
        <dbReference type="PROSITE" id="PS51675"/>
    </source>
</evidence>
<evidence type="ECO:0000256" key="3">
    <source>
        <dbReference type="ARBA" id="ARBA00022603"/>
    </source>
</evidence>
<evidence type="ECO:0000313" key="11">
    <source>
        <dbReference type="EMBL" id="KAF2456817.1"/>
    </source>
</evidence>
<dbReference type="AlphaFoldDB" id="A0A6A6NZ76"/>
<dbReference type="OrthoDB" id="278300at2759"/>
<dbReference type="InterPro" id="IPR038459">
    <property type="entry name" value="MT_TRM10-typ_sf"/>
</dbReference>
<evidence type="ECO:0000256" key="7">
    <source>
        <dbReference type="ARBA" id="ARBA00032166"/>
    </source>
</evidence>
<evidence type="ECO:0000256" key="6">
    <source>
        <dbReference type="ARBA" id="ARBA00031792"/>
    </source>
</evidence>